<evidence type="ECO:0000313" key="2">
    <source>
        <dbReference type="Proteomes" id="UP000790709"/>
    </source>
</evidence>
<dbReference type="Proteomes" id="UP000790709">
    <property type="component" value="Unassembled WGS sequence"/>
</dbReference>
<name>A0ACB8BER8_9AGAM</name>
<comment type="caution">
    <text evidence="1">The sequence shown here is derived from an EMBL/GenBank/DDBJ whole genome shotgun (WGS) entry which is preliminary data.</text>
</comment>
<protein>
    <submittedName>
        <fullName evidence="1">Uncharacterized protein</fullName>
    </submittedName>
</protein>
<dbReference type="EMBL" id="MU266427">
    <property type="protein sequence ID" value="KAH7924321.1"/>
    <property type="molecule type" value="Genomic_DNA"/>
</dbReference>
<organism evidence="1 2">
    <name type="scientific">Leucogyrophana mollusca</name>
    <dbReference type="NCBI Taxonomy" id="85980"/>
    <lineage>
        <taxon>Eukaryota</taxon>
        <taxon>Fungi</taxon>
        <taxon>Dikarya</taxon>
        <taxon>Basidiomycota</taxon>
        <taxon>Agaricomycotina</taxon>
        <taxon>Agaricomycetes</taxon>
        <taxon>Agaricomycetidae</taxon>
        <taxon>Boletales</taxon>
        <taxon>Boletales incertae sedis</taxon>
        <taxon>Leucogyrophana</taxon>
    </lineage>
</organism>
<evidence type="ECO:0000313" key="1">
    <source>
        <dbReference type="EMBL" id="KAH7924321.1"/>
    </source>
</evidence>
<sequence>MSKEHKALGHRPPPGSLAAQAQAAAARHPQGTGGRADSDVLTLAALSDADRIGQRGATGATQSVDLDNIGEAEARKLVSIEHRALGYNPPRGSLAAEAQRAAAKHPSAGGQLDDSTLTQAALNDAIDVEDRQQQVRGAGRGGSGSPGVEMNVGLAEEIFSGP</sequence>
<accession>A0ACB8BER8</accession>
<gene>
    <name evidence="1" type="ORF">BV22DRAFT_1066942</name>
</gene>
<proteinExistence type="predicted"/>
<reference evidence="1" key="1">
    <citation type="journal article" date="2021" name="New Phytol.">
        <title>Evolutionary innovations through gain and loss of genes in the ectomycorrhizal Boletales.</title>
        <authorList>
            <person name="Wu G."/>
            <person name="Miyauchi S."/>
            <person name="Morin E."/>
            <person name="Kuo A."/>
            <person name="Drula E."/>
            <person name="Varga T."/>
            <person name="Kohler A."/>
            <person name="Feng B."/>
            <person name="Cao Y."/>
            <person name="Lipzen A."/>
            <person name="Daum C."/>
            <person name="Hundley H."/>
            <person name="Pangilinan J."/>
            <person name="Johnson J."/>
            <person name="Barry K."/>
            <person name="LaButti K."/>
            <person name="Ng V."/>
            <person name="Ahrendt S."/>
            <person name="Min B."/>
            <person name="Choi I.G."/>
            <person name="Park H."/>
            <person name="Plett J.M."/>
            <person name="Magnuson J."/>
            <person name="Spatafora J.W."/>
            <person name="Nagy L.G."/>
            <person name="Henrissat B."/>
            <person name="Grigoriev I.V."/>
            <person name="Yang Z.L."/>
            <person name="Xu J."/>
            <person name="Martin F.M."/>
        </authorList>
    </citation>
    <scope>NUCLEOTIDE SEQUENCE</scope>
    <source>
        <strain evidence="1">KUC20120723A-06</strain>
    </source>
</reference>
<keyword evidence="2" id="KW-1185">Reference proteome</keyword>